<name>I7GB18_MACFA</name>
<proteinExistence type="evidence at transcript level"/>
<dbReference type="EMBL" id="AB171831">
    <property type="protein sequence ID" value="BAE88894.1"/>
    <property type="molecule type" value="mRNA"/>
</dbReference>
<dbReference type="AlphaFoldDB" id="I7GB18"/>
<reference evidence="1" key="1">
    <citation type="journal article" date="2007" name="PLoS Biol.">
        <title>Rate of evolution in brain-expressed genes in humans and other primates.</title>
        <authorList>
            <person name="Wang H.-Y."/>
            <person name="Chien H.-C."/>
            <person name="Osada N."/>
            <person name="Hashimoto K."/>
            <person name="Sugano S."/>
            <person name="Gojobori T."/>
            <person name="Chou C.-K."/>
            <person name="Tsai S.-F."/>
            <person name="Wu C.-I."/>
            <person name="Shen C.-K.J."/>
        </authorList>
    </citation>
    <scope>NUCLEOTIDE SEQUENCE</scope>
</reference>
<organism evidence="1">
    <name type="scientific">Macaca fascicularis</name>
    <name type="common">Crab-eating macaque</name>
    <name type="synonym">Cynomolgus monkey</name>
    <dbReference type="NCBI Taxonomy" id="9541"/>
    <lineage>
        <taxon>Eukaryota</taxon>
        <taxon>Metazoa</taxon>
        <taxon>Chordata</taxon>
        <taxon>Craniata</taxon>
        <taxon>Vertebrata</taxon>
        <taxon>Euteleostomi</taxon>
        <taxon>Mammalia</taxon>
        <taxon>Eutheria</taxon>
        <taxon>Euarchontoglires</taxon>
        <taxon>Primates</taxon>
        <taxon>Haplorrhini</taxon>
        <taxon>Catarrhini</taxon>
        <taxon>Cercopithecidae</taxon>
        <taxon>Cercopithecinae</taxon>
        <taxon>Macaca</taxon>
    </lineage>
</organism>
<evidence type="ECO:0000313" key="1">
    <source>
        <dbReference type="EMBL" id="BAE88894.1"/>
    </source>
</evidence>
<protein>
    <submittedName>
        <fullName evidence="1">Macaca fascicularis brain cDNA clone: QtrA-18213, similar to human hypothetical protein DKFZp761G058 (DKFZp761G058), mRNA, RefSeq: NM_152542.2</fullName>
    </submittedName>
</protein>
<accession>I7GB18</accession>
<sequence>MSQFCCHPALSMASQFPKSAWKMWGAPHRLANGKRMKIDLTSLS</sequence>